<dbReference type="CDD" id="cd00761">
    <property type="entry name" value="Glyco_tranf_GTA_type"/>
    <property type="match status" value="1"/>
</dbReference>
<dbReference type="Proteomes" id="UP000716906">
    <property type="component" value="Unassembled WGS sequence"/>
</dbReference>
<evidence type="ECO:0000313" key="5">
    <source>
        <dbReference type="Proteomes" id="UP000716906"/>
    </source>
</evidence>
<accession>A0ABS2E4L2</accession>
<keyword evidence="5" id="KW-1185">Reference proteome</keyword>
<dbReference type="Pfam" id="PF00535">
    <property type="entry name" value="Glycos_transf_2"/>
    <property type="match status" value="1"/>
</dbReference>
<dbReference type="InterPro" id="IPR001173">
    <property type="entry name" value="Glyco_trans_2-like"/>
</dbReference>
<dbReference type="PANTHER" id="PTHR22916:SF51">
    <property type="entry name" value="GLYCOSYLTRANSFERASE EPSH-RELATED"/>
    <property type="match status" value="1"/>
</dbReference>
<evidence type="ECO:0000259" key="3">
    <source>
        <dbReference type="Pfam" id="PF00535"/>
    </source>
</evidence>
<dbReference type="PANTHER" id="PTHR22916">
    <property type="entry name" value="GLYCOSYLTRANSFERASE"/>
    <property type="match status" value="1"/>
</dbReference>
<sequence length="353" mass="41015">MMSPLKKISIIVPVYNTGIYLDRCMESLVKQSLRDFEIIIVDDGSEEICSRQCDQWAVKDNRICVIHKKNEGLGYARNTGIAAAEGEYVAFVDSDDYIAPDMCEKLYDRAKASNADLVVGGYIKKYDSGYEQCFRNEGIPDKIIGEDVIRILLANMLGSRPEDRYDDRIGMSVWKNLYSRQLFDNEDVRFPSEREYISEDIIFHIRCLKYVRCAEVLHAPVYYYCQNAGSLSKSYRSDRFEKIIRLFCYEKKLLKEMGAYQYGKLPLQRTLIANVRTCIMMEASVGRRNGEAGKSKRKILAYCRESHISEVLREYPWQKLPVKQRIFSLAMLLKWKNILYILACLQNRYRGGN</sequence>
<feature type="domain" description="Glycosyltransferase 2-like" evidence="3">
    <location>
        <begin position="9"/>
        <end position="131"/>
    </location>
</feature>
<gene>
    <name evidence="4" type="ORF">H7U36_00215</name>
</gene>
<dbReference type="InterPro" id="IPR029044">
    <property type="entry name" value="Nucleotide-diphossugar_trans"/>
</dbReference>
<comment type="caution">
    <text evidence="4">The sequence shown here is derived from an EMBL/GenBank/DDBJ whole genome shotgun (WGS) entry which is preliminary data.</text>
</comment>
<name>A0ABS2E4L2_9FIRM</name>
<proteinExistence type="predicted"/>
<evidence type="ECO:0000256" key="2">
    <source>
        <dbReference type="ARBA" id="ARBA00022679"/>
    </source>
</evidence>
<organism evidence="4 5">
    <name type="scientific">Faecalicatena fissicatena</name>
    <dbReference type="NCBI Taxonomy" id="290055"/>
    <lineage>
        <taxon>Bacteria</taxon>
        <taxon>Bacillati</taxon>
        <taxon>Bacillota</taxon>
        <taxon>Clostridia</taxon>
        <taxon>Lachnospirales</taxon>
        <taxon>Lachnospiraceae</taxon>
        <taxon>Faecalicatena</taxon>
    </lineage>
</organism>
<protein>
    <submittedName>
        <fullName evidence="4">Glycosyltransferase</fullName>
    </submittedName>
</protein>
<reference evidence="4 5" key="1">
    <citation type="journal article" date="2021" name="Sci. Rep.">
        <title>The distribution of antibiotic resistance genes in chicken gut microbiota commensals.</title>
        <authorList>
            <person name="Juricova H."/>
            <person name="Matiasovicova J."/>
            <person name="Kubasova T."/>
            <person name="Cejkova D."/>
            <person name="Rychlik I."/>
        </authorList>
    </citation>
    <scope>NUCLEOTIDE SEQUENCE [LARGE SCALE GENOMIC DNA]</scope>
    <source>
        <strain evidence="4 5">An773</strain>
    </source>
</reference>
<dbReference type="Gene3D" id="3.90.550.10">
    <property type="entry name" value="Spore Coat Polysaccharide Biosynthesis Protein SpsA, Chain A"/>
    <property type="match status" value="1"/>
</dbReference>
<dbReference type="SUPFAM" id="SSF53448">
    <property type="entry name" value="Nucleotide-diphospho-sugar transferases"/>
    <property type="match status" value="1"/>
</dbReference>
<dbReference type="RefSeq" id="WP_052083860.1">
    <property type="nucleotide sequence ID" value="NZ_JACLYY010000001.1"/>
</dbReference>
<evidence type="ECO:0000313" key="4">
    <source>
        <dbReference type="EMBL" id="MBM6736533.1"/>
    </source>
</evidence>
<keyword evidence="2" id="KW-0808">Transferase</keyword>
<keyword evidence="1" id="KW-0328">Glycosyltransferase</keyword>
<evidence type="ECO:0000256" key="1">
    <source>
        <dbReference type="ARBA" id="ARBA00022676"/>
    </source>
</evidence>
<dbReference type="EMBL" id="JACLYY010000001">
    <property type="protein sequence ID" value="MBM6736533.1"/>
    <property type="molecule type" value="Genomic_DNA"/>
</dbReference>